<accession>A0A9R1XKT8</accession>
<dbReference type="InterPro" id="IPR000210">
    <property type="entry name" value="BTB/POZ_dom"/>
</dbReference>
<dbReference type="Proteomes" id="UP000235145">
    <property type="component" value="Unassembled WGS sequence"/>
</dbReference>
<dbReference type="Gene3D" id="3.30.710.10">
    <property type="entry name" value="Potassium Channel Kv1.1, Chain A"/>
    <property type="match status" value="1"/>
</dbReference>
<dbReference type="InterPro" id="IPR044714">
    <property type="entry name" value="AtSIBP1-like"/>
</dbReference>
<evidence type="ECO:0000313" key="4">
    <source>
        <dbReference type="Proteomes" id="UP000235145"/>
    </source>
</evidence>
<feature type="domain" description="BTB" evidence="2">
    <location>
        <begin position="169"/>
        <end position="228"/>
    </location>
</feature>
<dbReference type="AlphaFoldDB" id="A0A9R1XKT8"/>
<dbReference type="CDD" id="cd18186">
    <property type="entry name" value="BTB_POZ_ZBTB_KLHL-like"/>
    <property type="match status" value="1"/>
</dbReference>
<comment type="pathway">
    <text evidence="1">Protein modification; protein ubiquitination.</text>
</comment>
<evidence type="ECO:0000259" key="2">
    <source>
        <dbReference type="PROSITE" id="PS50097"/>
    </source>
</evidence>
<dbReference type="SMART" id="SM00225">
    <property type="entry name" value="BTB"/>
    <property type="match status" value="1"/>
</dbReference>
<dbReference type="EMBL" id="NBSK02000004">
    <property type="protein sequence ID" value="KAJ0211277.1"/>
    <property type="molecule type" value="Genomic_DNA"/>
</dbReference>
<protein>
    <recommendedName>
        <fullName evidence="2">BTB domain-containing protein</fullName>
    </recommendedName>
</protein>
<name>A0A9R1XKT8_LACSA</name>
<gene>
    <name evidence="3" type="ORF">LSAT_V11C400209560</name>
</gene>
<keyword evidence="4" id="KW-1185">Reference proteome</keyword>
<evidence type="ECO:0000256" key="1">
    <source>
        <dbReference type="ARBA" id="ARBA00004906"/>
    </source>
</evidence>
<dbReference type="PROSITE" id="PS50097">
    <property type="entry name" value="BTB"/>
    <property type="match status" value="1"/>
</dbReference>
<organism evidence="3 4">
    <name type="scientific">Lactuca sativa</name>
    <name type="common">Garden lettuce</name>
    <dbReference type="NCBI Taxonomy" id="4236"/>
    <lineage>
        <taxon>Eukaryota</taxon>
        <taxon>Viridiplantae</taxon>
        <taxon>Streptophyta</taxon>
        <taxon>Embryophyta</taxon>
        <taxon>Tracheophyta</taxon>
        <taxon>Spermatophyta</taxon>
        <taxon>Magnoliopsida</taxon>
        <taxon>eudicotyledons</taxon>
        <taxon>Gunneridae</taxon>
        <taxon>Pentapetalae</taxon>
        <taxon>asterids</taxon>
        <taxon>campanulids</taxon>
        <taxon>Asterales</taxon>
        <taxon>Asteraceae</taxon>
        <taxon>Cichorioideae</taxon>
        <taxon>Cichorieae</taxon>
        <taxon>Lactucinae</taxon>
        <taxon>Lactuca</taxon>
    </lineage>
</organism>
<dbReference type="PANTHER" id="PTHR46672">
    <property type="entry name" value="OS08G0495500 PROTEIN-RELATED"/>
    <property type="match status" value="1"/>
</dbReference>
<comment type="caution">
    <text evidence="3">The sequence shown here is derived from an EMBL/GenBank/DDBJ whole genome shotgun (WGS) entry which is preliminary data.</text>
</comment>
<dbReference type="InterPro" id="IPR011333">
    <property type="entry name" value="SKP1/BTB/POZ_sf"/>
</dbReference>
<dbReference type="SUPFAM" id="SSF54695">
    <property type="entry name" value="POZ domain"/>
    <property type="match status" value="1"/>
</dbReference>
<proteinExistence type="predicted"/>
<reference evidence="3 4" key="1">
    <citation type="journal article" date="2017" name="Nat. Commun.">
        <title>Genome assembly with in vitro proximity ligation data and whole-genome triplication in lettuce.</title>
        <authorList>
            <person name="Reyes-Chin-Wo S."/>
            <person name="Wang Z."/>
            <person name="Yang X."/>
            <person name="Kozik A."/>
            <person name="Arikit S."/>
            <person name="Song C."/>
            <person name="Xia L."/>
            <person name="Froenicke L."/>
            <person name="Lavelle D.O."/>
            <person name="Truco M.J."/>
            <person name="Xia R."/>
            <person name="Zhu S."/>
            <person name="Xu C."/>
            <person name="Xu H."/>
            <person name="Xu X."/>
            <person name="Cox K."/>
            <person name="Korf I."/>
            <person name="Meyers B.C."/>
            <person name="Michelmore R.W."/>
        </authorList>
    </citation>
    <scope>NUCLEOTIDE SEQUENCE [LARGE SCALE GENOMIC DNA]</scope>
    <source>
        <strain evidence="4">cv. Salinas</strain>
        <tissue evidence="3">Seedlings</tissue>
    </source>
</reference>
<dbReference type="PANTHER" id="PTHR46672:SF1">
    <property type="entry name" value="OS08G0103600 PROTEIN"/>
    <property type="match status" value="1"/>
</dbReference>
<evidence type="ECO:0000313" key="3">
    <source>
        <dbReference type="EMBL" id="KAJ0211277.1"/>
    </source>
</evidence>
<sequence length="334" mass="38658">MQRALDSGMVDTKVETISRLAQWRIDNFGPCTYKRSEPFKIGIWNWQISVEKNRHLYVRLFPEPSRLSKEQPPIAKFIIRVTTAGSNRRPYISPIHERLLRTSEDFVWPVDSTFHGRFIIDVEFLDLQVYSANGEEASSIWPRDTTLRSSATDSILRCLSRMLRESIDADVTINTCDGSLKAHKAILSASSPVFHSMFLHNLQEKESSTINIQDMSLESCTALLSYLYGSIKQEEFWRHRVPLLSAANKYGIGNLKDLCEESLLEDINSGNVLERLQEAWLYQLDKLKKGCLTYLFDFGKIYDIKDEINIFFRTAERELIQEMFQEVLTVWKPA</sequence>
<dbReference type="OrthoDB" id="6359816at2759"/>
<dbReference type="Pfam" id="PF00651">
    <property type="entry name" value="BTB"/>
    <property type="match status" value="1"/>
</dbReference>